<proteinExistence type="predicted"/>
<dbReference type="EMBL" id="BPLQ01015254">
    <property type="protein sequence ID" value="GIY86882.1"/>
    <property type="molecule type" value="Genomic_DNA"/>
</dbReference>
<dbReference type="AlphaFoldDB" id="A0AAV4WWM1"/>
<organism evidence="1 2">
    <name type="scientific">Caerostris darwini</name>
    <dbReference type="NCBI Taxonomy" id="1538125"/>
    <lineage>
        <taxon>Eukaryota</taxon>
        <taxon>Metazoa</taxon>
        <taxon>Ecdysozoa</taxon>
        <taxon>Arthropoda</taxon>
        <taxon>Chelicerata</taxon>
        <taxon>Arachnida</taxon>
        <taxon>Araneae</taxon>
        <taxon>Araneomorphae</taxon>
        <taxon>Entelegynae</taxon>
        <taxon>Araneoidea</taxon>
        <taxon>Araneidae</taxon>
        <taxon>Caerostris</taxon>
    </lineage>
</organism>
<gene>
    <name evidence="1" type="ORF">CDAR_591971</name>
</gene>
<sequence>MSEKLEEQQRNYKRAHLKVTSKLQCILCSSLYVERPPPNSFIVYLNVSFIKISANRIFPDRLIFRWFRQELVCARKGTLSEVLCLSVRGTLDDDDRTNKLWGNSSDD</sequence>
<dbReference type="Proteomes" id="UP001054837">
    <property type="component" value="Unassembled WGS sequence"/>
</dbReference>
<protein>
    <submittedName>
        <fullName evidence="1">Uncharacterized protein</fullName>
    </submittedName>
</protein>
<name>A0AAV4WWM1_9ARAC</name>
<accession>A0AAV4WWM1</accession>
<evidence type="ECO:0000313" key="2">
    <source>
        <dbReference type="Proteomes" id="UP001054837"/>
    </source>
</evidence>
<comment type="caution">
    <text evidence="1">The sequence shown here is derived from an EMBL/GenBank/DDBJ whole genome shotgun (WGS) entry which is preliminary data.</text>
</comment>
<reference evidence="1 2" key="1">
    <citation type="submission" date="2021-06" db="EMBL/GenBank/DDBJ databases">
        <title>Caerostris darwini draft genome.</title>
        <authorList>
            <person name="Kono N."/>
            <person name="Arakawa K."/>
        </authorList>
    </citation>
    <scope>NUCLEOTIDE SEQUENCE [LARGE SCALE GENOMIC DNA]</scope>
</reference>
<evidence type="ECO:0000313" key="1">
    <source>
        <dbReference type="EMBL" id="GIY86882.1"/>
    </source>
</evidence>
<keyword evidence="2" id="KW-1185">Reference proteome</keyword>